<sequence length="452" mass="48627">MMPNTAASPAAEVQNLLRFLSQDARVPLSTALSKINDLRKAKLNTTEAISKTSVTSISRIFSGDEKIAKQILAAAKRASNPKSKKRSASGNGDEQVASKRAKGPNGCWQQQSPAELEASLALPTSTLSLLELQSIIVQTNRAPLFLAFAVTLLKYTMPEQPLSSRLSLAQAVVSANSRTKAKSIGLVGGKSAEDEGWGDGQPKVRVMGRMVPVMRRHGYFLDGNREDGGGQGEDRNGGDGVKQEIKDEGNKDAVKQYQRLPEESMESKELPLWGLDLEALKKLNSNVNGSPPVLAPSSNKTSANATPGLPIHTPQSARSYLLKSFSQVQDQSRIPDPSSPSSDPSKPAPSSPNLPPKSATVSSQKRKSGAPPSSSQLAAQKEDALSHLLAALDILFSSWACETVVERQELDRRAWGFYIRVRPDVEAGVGGWGQKGHVPLRRILELTKSERA</sequence>
<keyword evidence="3" id="KW-1185">Reference proteome</keyword>
<comment type="caution">
    <text evidence="2">The sequence shown here is derived from an EMBL/GenBank/DDBJ whole genome shotgun (WGS) entry which is preliminary data.</text>
</comment>
<gene>
    <name evidence="2" type="ORF">GJ744_003875</name>
</gene>
<feature type="compositionally biased region" description="Low complexity" evidence="1">
    <location>
        <begin position="335"/>
        <end position="345"/>
    </location>
</feature>
<evidence type="ECO:0000313" key="2">
    <source>
        <dbReference type="EMBL" id="KAF7511712.1"/>
    </source>
</evidence>
<feature type="region of interest" description="Disordered" evidence="1">
    <location>
        <begin position="290"/>
        <end position="314"/>
    </location>
</feature>
<dbReference type="OrthoDB" id="514070at2759"/>
<dbReference type="EMBL" id="JAACFV010000018">
    <property type="protein sequence ID" value="KAF7511712.1"/>
    <property type="molecule type" value="Genomic_DNA"/>
</dbReference>
<evidence type="ECO:0000256" key="1">
    <source>
        <dbReference type="SAM" id="MobiDB-lite"/>
    </source>
</evidence>
<organism evidence="2 3">
    <name type="scientific">Endocarpon pusillum</name>
    <dbReference type="NCBI Taxonomy" id="364733"/>
    <lineage>
        <taxon>Eukaryota</taxon>
        <taxon>Fungi</taxon>
        <taxon>Dikarya</taxon>
        <taxon>Ascomycota</taxon>
        <taxon>Pezizomycotina</taxon>
        <taxon>Eurotiomycetes</taxon>
        <taxon>Chaetothyriomycetidae</taxon>
        <taxon>Verrucariales</taxon>
        <taxon>Verrucariaceae</taxon>
        <taxon>Endocarpon</taxon>
    </lineage>
</organism>
<feature type="region of interest" description="Disordered" evidence="1">
    <location>
        <begin position="221"/>
        <end position="252"/>
    </location>
</feature>
<proteinExistence type="predicted"/>
<protein>
    <recommendedName>
        <fullName evidence="4">Impact N-terminal domain-containing protein</fullName>
    </recommendedName>
</protein>
<evidence type="ECO:0008006" key="4">
    <source>
        <dbReference type="Google" id="ProtNLM"/>
    </source>
</evidence>
<feature type="compositionally biased region" description="Pro residues" evidence="1">
    <location>
        <begin position="346"/>
        <end position="355"/>
    </location>
</feature>
<reference evidence="2" key="1">
    <citation type="submission" date="2020-02" db="EMBL/GenBank/DDBJ databases">
        <authorList>
            <person name="Palmer J.M."/>
        </authorList>
    </citation>
    <scope>NUCLEOTIDE SEQUENCE</scope>
    <source>
        <strain evidence="2">EPUS1.4</strain>
        <tissue evidence="2">Thallus</tissue>
    </source>
</reference>
<dbReference type="AlphaFoldDB" id="A0A8H7AP93"/>
<evidence type="ECO:0000313" key="3">
    <source>
        <dbReference type="Proteomes" id="UP000606974"/>
    </source>
</evidence>
<feature type="compositionally biased region" description="Basic and acidic residues" evidence="1">
    <location>
        <begin position="223"/>
        <end position="252"/>
    </location>
</feature>
<feature type="region of interest" description="Disordered" evidence="1">
    <location>
        <begin position="326"/>
        <end position="378"/>
    </location>
</feature>
<accession>A0A8H7AP93</accession>
<feature type="region of interest" description="Disordered" evidence="1">
    <location>
        <begin position="76"/>
        <end position="110"/>
    </location>
</feature>
<name>A0A8H7AP93_9EURO</name>
<feature type="compositionally biased region" description="Polar residues" evidence="1">
    <location>
        <begin position="296"/>
        <end position="305"/>
    </location>
</feature>
<dbReference type="Proteomes" id="UP000606974">
    <property type="component" value="Unassembled WGS sequence"/>
</dbReference>